<dbReference type="AlphaFoldDB" id="A0A0N5AD21"/>
<dbReference type="Pfam" id="PF16471">
    <property type="entry name" value="JIP_LZII"/>
    <property type="match status" value="1"/>
</dbReference>
<dbReference type="GO" id="GO:0008432">
    <property type="term" value="F:JUN kinase binding"/>
    <property type="evidence" value="ECO:0007669"/>
    <property type="project" value="TreeGrafter"/>
</dbReference>
<dbReference type="GO" id="GO:0005078">
    <property type="term" value="F:MAP-kinase scaffold activity"/>
    <property type="evidence" value="ECO:0007669"/>
    <property type="project" value="InterPro"/>
</dbReference>
<feature type="region of interest" description="Disordered" evidence="6">
    <location>
        <begin position="163"/>
        <end position="186"/>
    </location>
</feature>
<dbReference type="Gene3D" id="1.20.5.1000">
    <property type="entry name" value="arf6 gtpase in complex with a specific effector, jip4"/>
    <property type="match status" value="1"/>
</dbReference>
<dbReference type="InterPro" id="IPR039911">
    <property type="entry name" value="JIP3/JIP4"/>
</dbReference>
<organism evidence="8 9">
    <name type="scientific">Syphacia muris</name>
    <dbReference type="NCBI Taxonomy" id="451379"/>
    <lineage>
        <taxon>Eukaryota</taxon>
        <taxon>Metazoa</taxon>
        <taxon>Ecdysozoa</taxon>
        <taxon>Nematoda</taxon>
        <taxon>Chromadorea</taxon>
        <taxon>Rhabditida</taxon>
        <taxon>Spirurina</taxon>
        <taxon>Oxyuridomorpha</taxon>
        <taxon>Oxyuroidea</taxon>
        <taxon>Oxyuridae</taxon>
        <taxon>Syphacia</taxon>
    </lineage>
</organism>
<dbReference type="InterPro" id="IPR032486">
    <property type="entry name" value="JIP_LZII"/>
</dbReference>
<name>A0A0N5AD21_9BILA</name>
<evidence type="ECO:0000313" key="9">
    <source>
        <dbReference type="WBParaSite" id="SMUV_0000205301-mRNA-1"/>
    </source>
</evidence>
<dbReference type="GO" id="GO:0019894">
    <property type="term" value="F:kinesin binding"/>
    <property type="evidence" value="ECO:0007669"/>
    <property type="project" value="TreeGrafter"/>
</dbReference>
<dbReference type="Proteomes" id="UP000046393">
    <property type="component" value="Unplaced"/>
</dbReference>
<dbReference type="Pfam" id="PF19056">
    <property type="entry name" value="WD40_2"/>
    <property type="match status" value="1"/>
</dbReference>
<dbReference type="PANTHER" id="PTHR13886">
    <property type="entry name" value="JNK/SAPK-ASSOCIATED PROTEIN"/>
    <property type="match status" value="1"/>
</dbReference>
<dbReference type="InterPro" id="IPR034744">
    <property type="entry name" value="RH2"/>
</dbReference>
<evidence type="ECO:0000256" key="5">
    <source>
        <dbReference type="SAM" id="Coils"/>
    </source>
</evidence>
<comment type="subcellular location">
    <subcellularLocation>
        <location evidence="1">Cytoplasm</location>
    </subcellularLocation>
</comment>
<dbReference type="GO" id="GO:0005737">
    <property type="term" value="C:cytoplasm"/>
    <property type="evidence" value="ECO:0007669"/>
    <property type="project" value="UniProtKB-SubCell"/>
</dbReference>
<dbReference type="FunFam" id="1.20.5.1000:FF:000001">
    <property type="entry name" value="C-Jun-amino-terminal kinase-interacting protein 3 isoform X2"/>
    <property type="match status" value="1"/>
</dbReference>
<evidence type="ECO:0000259" key="7">
    <source>
        <dbReference type="PROSITE" id="PS51777"/>
    </source>
</evidence>
<dbReference type="PANTHER" id="PTHR13886:SF4">
    <property type="entry name" value="JNK-INTERACTING PROTEIN 3"/>
    <property type="match status" value="1"/>
</dbReference>
<dbReference type="SUPFAM" id="SSF50978">
    <property type="entry name" value="WD40 repeat-like"/>
    <property type="match status" value="1"/>
</dbReference>
<evidence type="ECO:0000256" key="6">
    <source>
        <dbReference type="SAM" id="MobiDB-lite"/>
    </source>
</evidence>
<feature type="domain" description="RH2" evidence="7">
    <location>
        <begin position="92"/>
        <end position="180"/>
    </location>
</feature>
<evidence type="ECO:0000256" key="1">
    <source>
        <dbReference type="ARBA" id="ARBA00004496"/>
    </source>
</evidence>
<dbReference type="GO" id="GO:0016192">
    <property type="term" value="P:vesicle-mediated transport"/>
    <property type="evidence" value="ECO:0007669"/>
    <property type="project" value="TreeGrafter"/>
</dbReference>
<keyword evidence="8" id="KW-1185">Reference proteome</keyword>
<dbReference type="STRING" id="451379.A0A0N5AD21"/>
<protein>
    <submittedName>
        <fullName evidence="9">RH2 domain-containing protein</fullName>
    </submittedName>
</protein>
<evidence type="ECO:0000256" key="3">
    <source>
        <dbReference type="ARBA" id="ARBA00022490"/>
    </source>
</evidence>
<dbReference type="PROSITE" id="PS51777">
    <property type="entry name" value="RH2"/>
    <property type="match status" value="1"/>
</dbReference>
<evidence type="ECO:0000313" key="8">
    <source>
        <dbReference type="Proteomes" id="UP000046393"/>
    </source>
</evidence>
<reference evidence="9" key="1">
    <citation type="submission" date="2017-02" db="UniProtKB">
        <authorList>
            <consortium name="WormBaseParasite"/>
        </authorList>
    </citation>
    <scope>IDENTIFICATION</scope>
</reference>
<feature type="compositionally biased region" description="Basic residues" evidence="6">
    <location>
        <begin position="163"/>
        <end position="181"/>
    </location>
</feature>
<keyword evidence="4 5" id="KW-0175">Coiled coil</keyword>
<accession>A0A0N5AD21</accession>
<dbReference type="WBParaSite" id="SMUV_0000205301-mRNA-1">
    <property type="protein sequence ID" value="SMUV_0000205301-mRNA-1"/>
    <property type="gene ID" value="SMUV_0000205301"/>
</dbReference>
<dbReference type="GO" id="GO:0030159">
    <property type="term" value="F:signaling receptor complex adaptor activity"/>
    <property type="evidence" value="ECO:0007669"/>
    <property type="project" value="TreeGrafter"/>
</dbReference>
<dbReference type="InterPro" id="IPR036322">
    <property type="entry name" value="WD40_repeat_dom_sf"/>
</dbReference>
<keyword evidence="3" id="KW-0963">Cytoplasm</keyword>
<proteinExistence type="inferred from homology"/>
<comment type="similarity">
    <text evidence="2">Belongs to the JIP scaffold family.</text>
</comment>
<sequence>MGREVENLLKENNELLETKNALNIVKNDLIARVDELSSEQHILRGEIQSLEMVKVKMSERIKELETEVRVLKEKVDMQDNEEEQKDIPVAQRKRFTRVEMARIVMERNQFKEKLIDLQDAMKWTELQRAKKLSAMQSNKSSGRFLWEFFSGLFSHDVVPHRAMRRPHHSAPSKPRSRRKATSKNVDFMDSDLASERRAVERQQQYKIVREHIRKEEDSGRIHAYGWSFPPNSASDADLSSVPVPIWCASGVTLYGGKDADNQYINAKSISDSNDGRQLFNEQNENPLVFGSSSVLWVCSSNQEKSYVGLLDCNNPNGLIGSFPVHSQILCVSSVPGNGAQDSECVLRDDEWKKFVRGGGYVKDLPSDITDQDEFGTVQWIELRKMDSGEDATTTYCGLGQKPSPKRSRDCVLIFTSELGLCGGLNSISEIIPTALDVDEKKSELSYIPLEKLKDAGEGDVNSYEKYPNKIVNVDDNENGGYARLPRYIKDQLVKYEDCTEETLISQPTMWLGTQNDYILIHSAVKDWHKCLRRIKMADAVLCIQYYEGHVFAALANGSIAVFHRSPSGEWMDGGYHLITVGRATSSVRSLAIVAGYLWAAYRNCIIIINPKQLVIEKAITVHPRRDSQVRHMQWIGDGVWLSIRLDSTLRLYHAYTHAHLQDMDIAPYLTRMLGTDNLDLAYMRTTALLASCRRLWIGTGTGLILSVPLCEKNAVRIKTDFQSSVKDGVHGPGGLMRVYAEAPEGSVNQLSSISSSSFSSTFIPYCNMANAQLSFHGHKDSVKFLLAVPGSEVEFEKDESTNAEAKKGTIKIGEKMLIASGGDGYIDFRAVLFFFFFFDLGEEEDSIRLSNAVRPRDMPHLILWKIPTVQKIDDIT</sequence>
<evidence type="ECO:0000256" key="2">
    <source>
        <dbReference type="ARBA" id="ARBA00009866"/>
    </source>
</evidence>
<evidence type="ECO:0000256" key="4">
    <source>
        <dbReference type="ARBA" id="ARBA00023054"/>
    </source>
</evidence>
<feature type="coiled-coil region" evidence="5">
    <location>
        <begin position="5"/>
        <end position="81"/>
    </location>
</feature>